<reference evidence="2 3" key="1">
    <citation type="submission" date="2012-02" db="EMBL/GenBank/DDBJ databases">
        <title>The Genome Sequence of Parabacteroides merdae CL03T12C32.</title>
        <authorList>
            <consortium name="The Broad Institute Genome Sequencing Platform"/>
            <person name="Earl A."/>
            <person name="Ward D."/>
            <person name="Feldgarden M."/>
            <person name="Gevers D."/>
            <person name="Zitomersky N.L."/>
            <person name="Coyne M.J."/>
            <person name="Comstock L.E."/>
            <person name="Young S.K."/>
            <person name="Zeng Q."/>
            <person name="Gargeya S."/>
            <person name="Fitzgerald M."/>
            <person name="Haas B."/>
            <person name="Abouelleil A."/>
            <person name="Alvarado L."/>
            <person name="Arachchi H.M."/>
            <person name="Berlin A."/>
            <person name="Chapman S.B."/>
            <person name="Gearin G."/>
            <person name="Goldberg J."/>
            <person name="Griggs A."/>
            <person name="Gujja S."/>
            <person name="Hansen M."/>
            <person name="Heiman D."/>
            <person name="Howarth C."/>
            <person name="Larimer J."/>
            <person name="Lui A."/>
            <person name="MacDonald P.J.P."/>
            <person name="McCowen C."/>
            <person name="Montmayeur A."/>
            <person name="Murphy C."/>
            <person name="Neiman D."/>
            <person name="Pearson M."/>
            <person name="Priest M."/>
            <person name="Roberts A."/>
            <person name="Saif S."/>
            <person name="Shea T."/>
            <person name="Sisk P."/>
            <person name="Stolte C."/>
            <person name="Sykes S."/>
            <person name="Wortman J."/>
            <person name="Nusbaum C."/>
            <person name="Birren B."/>
        </authorList>
    </citation>
    <scope>NUCLEOTIDE SEQUENCE [LARGE SCALE GENOMIC DNA]</scope>
    <source>
        <strain evidence="2 3">CL03T12C32</strain>
    </source>
</reference>
<evidence type="ECO:0000313" key="3">
    <source>
        <dbReference type="Proteomes" id="UP000006271"/>
    </source>
</evidence>
<dbReference type="PATRIC" id="fig|999420.3.peg.3159"/>
<dbReference type="Pfam" id="PF13568">
    <property type="entry name" value="OMP_b-brl_2"/>
    <property type="match status" value="1"/>
</dbReference>
<name>K5ZCX0_9BACT</name>
<protein>
    <recommendedName>
        <fullName evidence="1">Outer membrane protein beta-barrel domain-containing protein</fullName>
    </recommendedName>
</protein>
<accession>K5ZCX0</accession>
<dbReference type="HOGENOM" id="CLU_1331376_0_0_10"/>
<feature type="domain" description="Outer membrane protein beta-barrel" evidence="1">
    <location>
        <begin position="37"/>
        <end position="188"/>
    </location>
</feature>
<gene>
    <name evidence="2" type="ORF">HMPREF1060_03065</name>
</gene>
<dbReference type="AlphaFoldDB" id="K5ZCX0"/>
<organism evidence="2 3">
    <name type="scientific">Parabacteroides merdae CL03T12C32</name>
    <dbReference type="NCBI Taxonomy" id="999420"/>
    <lineage>
        <taxon>Bacteria</taxon>
        <taxon>Pseudomonadati</taxon>
        <taxon>Bacteroidota</taxon>
        <taxon>Bacteroidia</taxon>
        <taxon>Bacteroidales</taxon>
        <taxon>Tannerellaceae</taxon>
        <taxon>Parabacteroides</taxon>
    </lineage>
</organism>
<dbReference type="EMBL" id="AGZQ01000019">
    <property type="protein sequence ID" value="EKN09055.1"/>
    <property type="molecule type" value="Genomic_DNA"/>
</dbReference>
<proteinExistence type="predicted"/>
<evidence type="ECO:0000259" key="1">
    <source>
        <dbReference type="Pfam" id="PF13568"/>
    </source>
</evidence>
<comment type="caution">
    <text evidence="2">The sequence shown here is derived from an EMBL/GenBank/DDBJ whole genome shotgun (WGS) entry which is preliminary data.</text>
</comment>
<dbReference type="Proteomes" id="UP000006271">
    <property type="component" value="Unassembled WGS sequence"/>
</dbReference>
<dbReference type="InterPro" id="IPR025665">
    <property type="entry name" value="Beta-barrel_OMP_2"/>
</dbReference>
<evidence type="ECO:0000313" key="2">
    <source>
        <dbReference type="EMBL" id="EKN09055.1"/>
    </source>
</evidence>
<sequence length="224" mass="24848">MKNSIFAFNNSEISNMRKIIFIAFWAMLMIMPAVGQVTFGVRAGGAYSSLVQKVEGTYNAGARFGFSLAGLADIHLYKGLSLRPELAFVNQGGSFYSNPQVEGAKNSFNKCSYYSIQVPVNLAYTFIINDVQLGVYAGPALDFSLFGKMKTENQNVDIHFGQTKEADLKTFDLGVNVGLRVDYSRYFFSVSALCGTLDRRAIEREGESSLYQNNVTLSLGYMFR</sequence>